<protein>
    <submittedName>
        <fullName evidence="2">AAA domain-containing protein</fullName>
    </submittedName>
</protein>
<dbReference type="Pfam" id="PF07728">
    <property type="entry name" value="AAA_5"/>
    <property type="match status" value="1"/>
</dbReference>
<gene>
    <name evidence="2" type="ORF">HGH92_01800</name>
</gene>
<dbReference type="PANTHER" id="PTHR37291:SF1">
    <property type="entry name" value="TYPE IV METHYL-DIRECTED RESTRICTION ENZYME ECOKMCRB SUBUNIT"/>
    <property type="match status" value="1"/>
</dbReference>
<dbReference type="Proteomes" id="UP000570474">
    <property type="component" value="Unassembled WGS sequence"/>
</dbReference>
<keyword evidence="3" id="KW-1185">Reference proteome</keyword>
<organism evidence="2 3">
    <name type="scientific">Chitinophaga varians</name>
    <dbReference type="NCBI Taxonomy" id="2202339"/>
    <lineage>
        <taxon>Bacteria</taxon>
        <taxon>Pseudomonadati</taxon>
        <taxon>Bacteroidota</taxon>
        <taxon>Chitinophagia</taxon>
        <taxon>Chitinophagales</taxon>
        <taxon>Chitinophagaceae</taxon>
        <taxon>Chitinophaga</taxon>
    </lineage>
</organism>
<comment type="caution">
    <text evidence="2">The sequence shown here is derived from an EMBL/GenBank/DDBJ whole genome shotgun (WGS) entry which is preliminary data.</text>
</comment>
<dbReference type="SUPFAM" id="SSF52540">
    <property type="entry name" value="P-loop containing nucleoside triphosphate hydrolases"/>
    <property type="match status" value="1"/>
</dbReference>
<sequence>MSIDKITREHVLAAVDKIERENITLQPSAKFDVVINGKAYPPKEIMRYANLMANKTMDWPNSGGEPTNKYLEKFGFEIQPKEQDNAGNTTNRLTNTVIKLGCNWGKGAPSFYKMIRERKIAICADDLLYQPNDLILVTQGQTVFALARILKYPQPVTSNFELAADFNKYKIDYEEWVKYASAEWYELSKEERFSYNLQQGRCYVHLPEIKNRAIAIWNSRFTNKSIKTMNIHIGLCINTILYGPPGTGKTYNLNRYKEDFFTDKGITKSSDEVLRENVNAYPFWQILAAVMSTLNKPVSVSELLSNPVVKAKLNPEARAPRSTIWRILQSYADSNSTELNAKYKGSFELFQKDKDSRWGIMPNKNEVLADISQELMDIVVHPEQQPTQNVADKLRYHFITFHQKYSYEDFIEGIKPMLKNEEVEELSGDLQFELKKGIFYNSCLEALKLAGYESFEACHNDTPDNRIEKFEKARNNPAKQFALFIDEINRANISAVFGELITLLEEDKRTGVTNEDGKLTEMWIKLPYSHEMFSVPSNLYVIGTMNTADRSIALLDIALRRRFEFKALYPEYHEGAWWSSVLQTLNDAIYEKKRNADFFIGHAFFINKEESDKTNIFNNKIIPLLNEYFQNNAESVKHILNKSGIGIQQPGIKNNYQIVAE</sequence>
<evidence type="ECO:0000313" key="2">
    <source>
        <dbReference type="EMBL" id="NLR63028.1"/>
    </source>
</evidence>
<dbReference type="Gene3D" id="3.40.50.300">
    <property type="entry name" value="P-loop containing nucleotide triphosphate hydrolases"/>
    <property type="match status" value="1"/>
</dbReference>
<evidence type="ECO:0000259" key="1">
    <source>
        <dbReference type="Pfam" id="PF07728"/>
    </source>
</evidence>
<dbReference type="EMBL" id="JABAIA010000001">
    <property type="protein sequence ID" value="NLR63028.1"/>
    <property type="molecule type" value="Genomic_DNA"/>
</dbReference>
<reference evidence="2 3" key="1">
    <citation type="submission" date="2020-04" db="EMBL/GenBank/DDBJ databases">
        <authorList>
            <person name="Yin C."/>
        </authorList>
    </citation>
    <scope>NUCLEOTIDE SEQUENCE [LARGE SCALE GENOMIC DNA]</scope>
    <source>
        <strain evidence="2 3">Ae27</strain>
    </source>
</reference>
<dbReference type="RefSeq" id="WP_168869050.1">
    <property type="nucleotide sequence ID" value="NZ_JABAIA010000001.1"/>
</dbReference>
<dbReference type="GO" id="GO:0016887">
    <property type="term" value="F:ATP hydrolysis activity"/>
    <property type="evidence" value="ECO:0007669"/>
    <property type="project" value="InterPro"/>
</dbReference>
<dbReference type="PANTHER" id="PTHR37291">
    <property type="entry name" value="5-METHYLCYTOSINE-SPECIFIC RESTRICTION ENZYME B"/>
    <property type="match status" value="1"/>
</dbReference>
<dbReference type="InterPro" id="IPR011704">
    <property type="entry name" value="ATPase_dyneun-rel_AAA"/>
</dbReference>
<evidence type="ECO:0000313" key="3">
    <source>
        <dbReference type="Proteomes" id="UP000570474"/>
    </source>
</evidence>
<dbReference type="GO" id="GO:0005524">
    <property type="term" value="F:ATP binding"/>
    <property type="evidence" value="ECO:0007669"/>
    <property type="project" value="InterPro"/>
</dbReference>
<accession>A0A847RQ89</accession>
<dbReference type="InterPro" id="IPR027417">
    <property type="entry name" value="P-loop_NTPase"/>
</dbReference>
<dbReference type="InterPro" id="IPR052934">
    <property type="entry name" value="Methyl-DNA_Rec/Restrict_Enz"/>
</dbReference>
<dbReference type="AlphaFoldDB" id="A0A847RQ89"/>
<proteinExistence type="predicted"/>
<feature type="domain" description="ATPase dynein-related AAA" evidence="1">
    <location>
        <begin position="395"/>
        <end position="563"/>
    </location>
</feature>
<name>A0A847RQ89_9BACT</name>